<dbReference type="AlphaFoldDB" id="A0AAW8JH60"/>
<organism evidence="1 2">
    <name type="scientific">Acinetobacter gerneri</name>
    <dbReference type="NCBI Taxonomy" id="202952"/>
    <lineage>
        <taxon>Bacteria</taxon>
        <taxon>Pseudomonadati</taxon>
        <taxon>Pseudomonadota</taxon>
        <taxon>Gammaproteobacteria</taxon>
        <taxon>Moraxellales</taxon>
        <taxon>Moraxellaceae</taxon>
        <taxon>Acinetobacter</taxon>
    </lineage>
</organism>
<dbReference type="EMBL" id="JAVIDA010000015">
    <property type="protein sequence ID" value="MDQ9072116.1"/>
    <property type="molecule type" value="Genomic_DNA"/>
</dbReference>
<protein>
    <submittedName>
        <fullName evidence="1">Uncharacterized protein</fullName>
    </submittedName>
</protein>
<dbReference type="Proteomes" id="UP001243195">
    <property type="component" value="Unassembled WGS sequence"/>
</dbReference>
<evidence type="ECO:0000313" key="2">
    <source>
        <dbReference type="Proteomes" id="UP001243195"/>
    </source>
</evidence>
<comment type="caution">
    <text evidence="1">The sequence shown here is derived from an EMBL/GenBank/DDBJ whole genome shotgun (WGS) entry which is preliminary data.</text>
</comment>
<sequence length="143" mass="16495">MHKDLGFNLEQFQQNMNLLLIGESFAPIKKLKIQNNRFSFSRGHCKTTLFLDTKQNVEHLFIHIKSINSGFVYVLPAMIAQATQPVTLQHHILVEIMTLLMDLDSCNLSLAKSIVVENIKYLASWDADQNYNLHIYPFEEKST</sequence>
<accession>A0AAW8JH60</accession>
<dbReference type="RefSeq" id="WP_308956571.1">
    <property type="nucleotide sequence ID" value="NZ_JAVICY010000018.1"/>
</dbReference>
<proteinExistence type="predicted"/>
<evidence type="ECO:0000313" key="1">
    <source>
        <dbReference type="EMBL" id="MDQ9072116.1"/>
    </source>
</evidence>
<reference evidence="1" key="1">
    <citation type="submission" date="2023-08" db="EMBL/GenBank/DDBJ databases">
        <title>Emergence of clinically-relevant ST2 carbapenem-resistant Acinetobacter baumannii strains in hospital sewages in Zhejiang, East of China.</title>
        <authorList>
            <person name="Kaichao C."/>
            <person name="Zhang R."/>
        </authorList>
    </citation>
    <scope>NUCLEOTIDE SEQUENCE</scope>
    <source>
        <strain evidence="1">M-SY-60</strain>
    </source>
</reference>
<name>A0AAW8JH60_9GAMM</name>
<gene>
    <name evidence="1" type="ORF">RFH51_11665</name>
</gene>